<evidence type="ECO:0000313" key="1">
    <source>
        <dbReference type="EMBL" id="CCH79139.1"/>
    </source>
</evidence>
<sequence>MAQDLSQYTGSLISKIRIKPGNV</sequence>
<proteinExistence type="predicted"/>
<dbReference type="AlphaFoldDB" id="A0A077M4W2"/>
<evidence type="ECO:0000313" key="2">
    <source>
        <dbReference type="Proteomes" id="UP000035721"/>
    </source>
</evidence>
<keyword evidence="2" id="KW-1185">Reference proteome</keyword>
<comment type="caution">
    <text evidence="1">The sequence shown here is derived from an EMBL/GenBank/DDBJ whole genome shotgun (WGS) entry which is preliminary data.</text>
</comment>
<dbReference type="Proteomes" id="UP000035721">
    <property type="component" value="Unassembled WGS sequence"/>
</dbReference>
<dbReference type="EMBL" id="CAJB01000339">
    <property type="protein sequence ID" value="CCH79139.1"/>
    <property type="molecule type" value="Genomic_DNA"/>
</dbReference>
<name>A0A077M4W2_9MICO</name>
<protein>
    <submittedName>
        <fullName evidence="1">Uncharacterized protein</fullName>
    </submittedName>
</protein>
<gene>
    <name evidence="1" type="ORF">BN12_4030014</name>
</gene>
<organism evidence="1 2">
    <name type="scientific">Nostocoides japonicum T1-X7</name>
    <dbReference type="NCBI Taxonomy" id="1194083"/>
    <lineage>
        <taxon>Bacteria</taxon>
        <taxon>Bacillati</taxon>
        <taxon>Actinomycetota</taxon>
        <taxon>Actinomycetes</taxon>
        <taxon>Micrococcales</taxon>
        <taxon>Intrasporangiaceae</taxon>
        <taxon>Nostocoides</taxon>
    </lineage>
</organism>
<reference evidence="1 2" key="1">
    <citation type="journal article" date="2013" name="ISME J.">
        <title>A metabolic model for members of the genus Tetrasphaera involved in enhanced biological phosphorus removal.</title>
        <authorList>
            <person name="Kristiansen R."/>
            <person name="Nguyen H.T.T."/>
            <person name="Saunders A.M."/>
            <person name="Nielsen J.L."/>
            <person name="Wimmer R."/>
            <person name="Le V.Q."/>
            <person name="McIlroy S.J."/>
            <person name="Petrovski S."/>
            <person name="Seviour R.J."/>
            <person name="Calteau A."/>
            <person name="Nielsen K.L."/>
            <person name="Nielsen P.H."/>
        </authorList>
    </citation>
    <scope>NUCLEOTIDE SEQUENCE [LARGE SCALE GENOMIC DNA]</scope>
    <source>
        <strain evidence="1 2">T1-X7</strain>
    </source>
</reference>
<accession>A0A077M4W2</accession>